<keyword evidence="3" id="KW-0489">Methyltransferase</keyword>
<organism evidence="3 4">
    <name type="scientific">Paratissierella segnis</name>
    <dbReference type="NCBI Taxonomy" id="2763679"/>
    <lineage>
        <taxon>Bacteria</taxon>
        <taxon>Bacillati</taxon>
        <taxon>Bacillota</taxon>
        <taxon>Tissierellia</taxon>
        <taxon>Tissierellales</taxon>
        <taxon>Tissierellaceae</taxon>
        <taxon>Paratissierella</taxon>
    </lineage>
</organism>
<dbReference type="SUPFAM" id="SSF53335">
    <property type="entry name" value="S-adenosyl-L-methionine-dependent methyltransferases"/>
    <property type="match status" value="1"/>
</dbReference>
<proteinExistence type="predicted"/>
<dbReference type="InterPro" id="IPR029063">
    <property type="entry name" value="SAM-dependent_MTases_sf"/>
</dbReference>
<dbReference type="CDD" id="cd02440">
    <property type="entry name" value="AdoMet_MTases"/>
    <property type="match status" value="1"/>
</dbReference>
<dbReference type="PANTHER" id="PTHR43861">
    <property type="entry name" value="TRANS-ACONITATE 2-METHYLTRANSFERASE-RELATED"/>
    <property type="match status" value="1"/>
</dbReference>
<dbReference type="InterPro" id="IPR041698">
    <property type="entry name" value="Methyltransf_25"/>
</dbReference>
<evidence type="ECO:0000256" key="1">
    <source>
        <dbReference type="ARBA" id="ARBA00022679"/>
    </source>
</evidence>
<dbReference type="AlphaFoldDB" id="A0A926IKS5"/>
<keyword evidence="1" id="KW-0808">Transferase</keyword>
<dbReference type="EMBL" id="JACRTG010000034">
    <property type="protein sequence ID" value="MBC8589379.1"/>
    <property type="molecule type" value="Genomic_DNA"/>
</dbReference>
<feature type="domain" description="Methyltransferase" evidence="2">
    <location>
        <begin position="41"/>
        <end position="135"/>
    </location>
</feature>
<sequence length="245" mass="29792">MNSYNEFATIYDELMNDFDYKRWADYIESIFEFYHKKPNKILEMACGTGNLTYQLAKRTYNLVAFDLSSEMLTKAYEKLYRFKNVKLLNQDMTSFELNKKFDSIISICDSINYILDIKDLFCTFTNVYNHLEEDGIFIFDINSFYKLEKIIGNNIFIEDRDDVFYTWQNEFNCYNNICSFYLTFFINKDDRYYRFDEEHEERAYNVEEITDILYKIGFKKIEYFDCFTFNKINPDTERINFIAIK</sequence>
<dbReference type="GO" id="GO:0008168">
    <property type="term" value="F:methyltransferase activity"/>
    <property type="evidence" value="ECO:0007669"/>
    <property type="project" value="UniProtKB-KW"/>
</dbReference>
<evidence type="ECO:0000259" key="2">
    <source>
        <dbReference type="Pfam" id="PF13649"/>
    </source>
</evidence>
<dbReference type="Gene3D" id="3.40.50.150">
    <property type="entry name" value="Vaccinia Virus protein VP39"/>
    <property type="match status" value="1"/>
</dbReference>
<keyword evidence="4" id="KW-1185">Reference proteome</keyword>
<dbReference type="Gene3D" id="2.20.25.110">
    <property type="entry name" value="S-adenosyl-L-methionine-dependent methyltransferases"/>
    <property type="match status" value="1"/>
</dbReference>
<protein>
    <submittedName>
        <fullName evidence="3">Class I SAM-dependent methyltransferase</fullName>
    </submittedName>
</protein>
<evidence type="ECO:0000313" key="3">
    <source>
        <dbReference type="EMBL" id="MBC8589379.1"/>
    </source>
</evidence>
<gene>
    <name evidence="3" type="ORF">H8707_14280</name>
</gene>
<name>A0A926IKS5_9FIRM</name>
<comment type="caution">
    <text evidence="3">The sequence shown here is derived from an EMBL/GenBank/DDBJ whole genome shotgun (WGS) entry which is preliminary data.</text>
</comment>
<dbReference type="Pfam" id="PF13649">
    <property type="entry name" value="Methyltransf_25"/>
    <property type="match status" value="1"/>
</dbReference>
<dbReference type="GO" id="GO:0032259">
    <property type="term" value="P:methylation"/>
    <property type="evidence" value="ECO:0007669"/>
    <property type="project" value="UniProtKB-KW"/>
</dbReference>
<dbReference type="Proteomes" id="UP000601171">
    <property type="component" value="Unassembled WGS sequence"/>
</dbReference>
<evidence type="ECO:0000313" key="4">
    <source>
        <dbReference type="Proteomes" id="UP000601171"/>
    </source>
</evidence>
<reference evidence="3" key="1">
    <citation type="submission" date="2020-08" db="EMBL/GenBank/DDBJ databases">
        <title>Genome public.</title>
        <authorList>
            <person name="Liu C."/>
            <person name="Sun Q."/>
        </authorList>
    </citation>
    <scope>NUCLEOTIDE SEQUENCE</scope>
    <source>
        <strain evidence="3">BX21</strain>
    </source>
</reference>
<accession>A0A926IKS5</accession>
<dbReference type="RefSeq" id="WP_262430848.1">
    <property type="nucleotide sequence ID" value="NZ_JACRTG010000034.1"/>
</dbReference>